<organism evidence="3 4">
    <name type="scientific">Occultella gossypii</name>
    <dbReference type="NCBI Taxonomy" id="2800820"/>
    <lineage>
        <taxon>Bacteria</taxon>
        <taxon>Bacillati</taxon>
        <taxon>Actinomycetota</taxon>
        <taxon>Actinomycetes</taxon>
        <taxon>Micrococcales</taxon>
        <taxon>Ruaniaceae</taxon>
        <taxon>Occultella</taxon>
    </lineage>
</organism>
<evidence type="ECO:0000313" key="3">
    <source>
        <dbReference type="EMBL" id="MBZ2199195.1"/>
    </source>
</evidence>
<feature type="transmembrane region" description="Helical" evidence="2">
    <location>
        <begin position="146"/>
        <end position="169"/>
    </location>
</feature>
<evidence type="ECO:0008006" key="5">
    <source>
        <dbReference type="Google" id="ProtNLM"/>
    </source>
</evidence>
<keyword evidence="4" id="KW-1185">Reference proteome</keyword>
<dbReference type="Proteomes" id="UP000826651">
    <property type="component" value="Unassembled WGS sequence"/>
</dbReference>
<dbReference type="EMBL" id="JAGSHT010000023">
    <property type="protein sequence ID" value="MBZ2199195.1"/>
    <property type="molecule type" value="Genomic_DNA"/>
</dbReference>
<gene>
    <name evidence="3" type="ORF">KCQ71_23825</name>
</gene>
<evidence type="ECO:0000313" key="4">
    <source>
        <dbReference type="Proteomes" id="UP000826651"/>
    </source>
</evidence>
<feature type="transmembrane region" description="Helical" evidence="2">
    <location>
        <begin position="205"/>
        <end position="223"/>
    </location>
</feature>
<feature type="transmembrane region" description="Helical" evidence="2">
    <location>
        <begin position="69"/>
        <end position="88"/>
    </location>
</feature>
<name>A0ABS7SHG1_9MICO</name>
<feature type="region of interest" description="Disordered" evidence="1">
    <location>
        <begin position="1"/>
        <end position="24"/>
    </location>
</feature>
<accession>A0ABS7SHG1</accession>
<evidence type="ECO:0000256" key="2">
    <source>
        <dbReference type="SAM" id="Phobius"/>
    </source>
</evidence>
<proteinExistence type="predicted"/>
<sequence length="234" mass="24009">MTALSTNPTPRTSIAPATTANPSHTGPAATFTRAALALAGVLFALYPAVRPWTDETTLAGAAAFASPQWVAAHTMGMVAFILLSAALLTRAFESGRARTTAALAATGTALILPYYGAETFGLHVIGLRAVADGDASLLELADTVRYGAVPMTMFGLGLLTLAVAGILLGREGWRAGGPARAGGLLTGVMLALYLPQFFGTPAMRIGHGFLLAIGCILLAIAWGRATSERATKTP</sequence>
<dbReference type="RefSeq" id="WP_223411203.1">
    <property type="nucleotide sequence ID" value="NZ_JAGSHT010000023.1"/>
</dbReference>
<feature type="transmembrane region" description="Helical" evidence="2">
    <location>
        <begin position="181"/>
        <end position="199"/>
    </location>
</feature>
<feature type="transmembrane region" description="Helical" evidence="2">
    <location>
        <begin position="31"/>
        <end position="49"/>
    </location>
</feature>
<keyword evidence="2" id="KW-1133">Transmembrane helix</keyword>
<keyword evidence="2" id="KW-0812">Transmembrane</keyword>
<comment type="caution">
    <text evidence="3">The sequence shown here is derived from an EMBL/GenBank/DDBJ whole genome shotgun (WGS) entry which is preliminary data.</text>
</comment>
<keyword evidence="2" id="KW-0472">Membrane</keyword>
<protein>
    <recommendedName>
        <fullName evidence="5">DUF4386 family protein</fullName>
    </recommendedName>
</protein>
<reference evidence="3 4" key="1">
    <citation type="submission" date="2021-04" db="EMBL/GenBank/DDBJ databases">
        <title>Ruania sp. nov., isolated from sandy soil of mangrove forest.</title>
        <authorList>
            <person name="Ge X."/>
            <person name="Huang R."/>
            <person name="Liu W."/>
        </authorList>
    </citation>
    <scope>NUCLEOTIDE SEQUENCE [LARGE SCALE GENOMIC DNA]</scope>
    <source>
        <strain evidence="3 4">N2-46</strain>
    </source>
</reference>
<evidence type="ECO:0000256" key="1">
    <source>
        <dbReference type="SAM" id="MobiDB-lite"/>
    </source>
</evidence>